<dbReference type="AlphaFoldDB" id="X0XH65"/>
<protein>
    <submittedName>
        <fullName evidence="2">Uncharacterized protein</fullName>
    </submittedName>
</protein>
<accession>X0XH65</accession>
<comment type="caution">
    <text evidence="2">The sequence shown here is derived from an EMBL/GenBank/DDBJ whole genome shotgun (WGS) entry which is preliminary data.</text>
</comment>
<dbReference type="EMBL" id="BARS01038585">
    <property type="protein sequence ID" value="GAG24301.1"/>
    <property type="molecule type" value="Genomic_DNA"/>
</dbReference>
<evidence type="ECO:0000256" key="1">
    <source>
        <dbReference type="SAM" id="MobiDB-lite"/>
    </source>
</evidence>
<reference evidence="2" key="1">
    <citation type="journal article" date="2014" name="Front. Microbiol.">
        <title>High frequency of phylogenetically diverse reductive dehalogenase-homologous genes in deep subseafloor sedimentary metagenomes.</title>
        <authorList>
            <person name="Kawai M."/>
            <person name="Futagami T."/>
            <person name="Toyoda A."/>
            <person name="Takaki Y."/>
            <person name="Nishi S."/>
            <person name="Hori S."/>
            <person name="Arai W."/>
            <person name="Tsubouchi T."/>
            <person name="Morono Y."/>
            <person name="Uchiyama I."/>
            <person name="Ito T."/>
            <person name="Fujiyama A."/>
            <person name="Inagaki F."/>
            <person name="Takami H."/>
        </authorList>
    </citation>
    <scope>NUCLEOTIDE SEQUENCE</scope>
    <source>
        <strain evidence="2">Expedition CK06-06</strain>
    </source>
</reference>
<gene>
    <name evidence="2" type="ORF">S01H1_59029</name>
</gene>
<proteinExistence type="predicted"/>
<name>X0XH65_9ZZZZ</name>
<evidence type="ECO:0000313" key="2">
    <source>
        <dbReference type="EMBL" id="GAG24301.1"/>
    </source>
</evidence>
<feature type="non-terminal residue" evidence="2">
    <location>
        <position position="1"/>
    </location>
</feature>
<feature type="compositionally biased region" description="Basic residues" evidence="1">
    <location>
        <begin position="108"/>
        <end position="121"/>
    </location>
</feature>
<organism evidence="2">
    <name type="scientific">marine sediment metagenome</name>
    <dbReference type="NCBI Taxonomy" id="412755"/>
    <lineage>
        <taxon>unclassified sequences</taxon>
        <taxon>metagenomes</taxon>
        <taxon>ecological metagenomes</taxon>
    </lineage>
</organism>
<feature type="compositionally biased region" description="Basic and acidic residues" evidence="1">
    <location>
        <begin position="82"/>
        <end position="91"/>
    </location>
</feature>
<sequence>CSAACNHVLRWAFVEAVHGVQRTKGPHGFRLRQFNARLSGQGRQKGRKSSAKVAVAHELSKLVYVVWTKRVPYTDTPPPRPGSREGRRQPKEFPMVKTTLRSDQPRHPMVRRRATVGQTRK</sequence>
<feature type="region of interest" description="Disordered" evidence="1">
    <location>
        <begin position="72"/>
        <end position="121"/>
    </location>
</feature>